<gene>
    <name evidence="1" type="ORF">MGG_17815</name>
</gene>
<evidence type="ECO:0000313" key="1">
    <source>
        <dbReference type="EMBL" id="EHA47943.1"/>
    </source>
</evidence>
<dbReference type="Proteomes" id="UP000009058">
    <property type="component" value="Chromosome 6"/>
</dbReference>
<sequence length="61" mass="6795">MLKFQTRQVRLAKDYGVEISSGRDRDICKRLNERSVDGRQPVCSEAIAAGLGTAYFDGLEC</sequence>
<dbReference type="HOGENOM" id="CLU_2923111_0_0_1"/>
<keyword evidence="2" id="KW-1185">Reference proteome</keyword>
<dbReference type="VEuPathDB" id="FungiDB:MGG_17815"/>
<dbReference type="InParanoid" id="G4NI83"/>
<evidence type="ECO:0000313" key="2">
    <source>
        <dbReference type="Proteomes" id="UP000009058"/>
    </source>
</evidence>
<organism evidence="1 2">
    <name type="scientific">Pyricularia oryzae (strain 70-15 / ATCC MYA-4617 / FGSC 8958)</name>
    <name type="common">Rice blast fungus</name>
    <name type="synonym">Magnaporthe oryzae</name>
    <dbReference type="NCBI Taxonomy" id="242507"/>
    <lineage>
        <taxon>Eukaryota</taxon>
        <taxon>Fungi</taxon>
        <taxon>Dikarya</taxon>
        <taxon>Ascomycota</taxon>
        <taxon>Pezizomycotina</taxon>
        <taxon>Sordariomycetes</taxon>
        <taxon>Sordariomycetidae</taxon>
        <taxon>Magnaporthales</taxon>
        <taxon>Pyriculariaceae</taxon>
        <taxon>Pyricularia</taxon>
    </lineage>
</organism>
<dbReference type="GeneID" id="12987282"/>
<protein>
    <submittedName>
        <fullName evidence="1">Uncharacterized protein</fullName>
    </submittedName>
</protein>
<dbReference type="EMBL" id="CM001236">
    <property type="protein sequence ID" value="EHA47943.1"/>
    <property type="molecule type" value="Genomic_DNA"/>
</dbReference>
<reference key="2">
    <citation type="submission" date="2011-05" db="EMBL/GenBank/DDBJ databases">
        <title>The Genome Sequence of Magnaporthe oryzae 70-15.</title>
        <authorList>
            <consortium name="The Broad Institute Genome Sequencing Platform"/>
            <person name="Ma L.-J."/>
            <person name="Dead R."/>
            <person name="Young S.K."/>
            <person name="Zeng Q."/>
            <person name="Gargeya S."/>
            <person name="Fitzgerald M."/>
            <person name="Haas B."/>
            <person name="Abouelleil A."/>
            <person name="Alvarado L."/>
            <person name="Arachchi H.M."/>
            <person name="Berlin A."/>
            <person name="Brown A."/>
            <person name="Chapman S.B."/>
            <person name="Chen Z."/>
            <person name="Dunbar C."/>
            <person name="Freedman E."/>
            <person name="Gearin G."/>
            <person name="Gellesch M."/>
            <person name="Goldberg J."/>
            <person name="Griggs A."/>
            <person name="Gujja S."/>
            <person name="Heiman D."/>
            <person name="Howarth C."/>
            <person name="Larson L."/>
            <person name="Lui A."/>
            <person name="MacDonald P.J.P."/>
            <person name="Mehta T."/>
            <person name="Montmayeur A."/>
            <person name="Murphy C."/>
            <person name="Neiman D."/>
            <person name="Pearson M."/>
            <person name="Priest M."/>
            <person name="Roberts A."/>
            <person name="Saif S."/>
            <person name="Shea T."/>
            <person name="Shenoy N."/>
            <person name="Sisk P."/>
            <person name="Stolte C."/>
            <person name="Sykes S."/>
            <person name="Yandava C."/>
            <person name="Wortman J."/>
            <person name="Nusbaum C."/>
            <person name="Birren B."/>
        </authorList>
    </citation>
    <scope>NUCLEOTIDE SEQUENCE</scope>
    <source>
        <strain>70-15</strain>
    </source>
</reference>
<accession>G4NI83</accession>
<proteinExistence type="predicted"/>
<dbReference type="AlphaFoldDB" id="G4NI83"/>
<reference evidence="1 2" key="1">
    <citation type="journal article" date="2005" name="Nature">
        <title>The genome sequence of the rice blast fungus Magnaporthe grisea.</title>
        <authorList>
            <person name="Dean R.A."/>
            <person name="Talbot N.J."/>
            <person name="Ebbole D.J."/>
            <person name="Farman M.L."/>
            <person name="Mitchell T.K."/>
            <person name="Orbach M.J."/>
            <person name="Thon M."/>
            <person name="Kulkarni R."/>
            <person name="Xu J.R."/>
            <person name="Pan H."/>
            <person name="Read N.D."/>
            <person name="Lee Y.H."/>
            <person name="Carbone I."/>
            <person name="Brown D."/>
            <person name="Oh Y.Y."/>
            <person name="Donofrio N."/>
            <person name="Jeong J.S."/>
            <person name="Soanes D.M."/>
            <person name="Djonovic S."/>
            <person name="Kolomiets E."/>
            <person name="Rehmeyer C."/>
            <person name="Li W."/>
            <person name="Harding M."/>
            <person name="Kim S."/>
            <person name="Lebrun M.H."/>
            <person name="Bohnert H."/>
            <person name="Coughlan S."/>
            <person name="Butler J."/>
            <person name="Calvo S."/>
            <person name="Ma L.J."/>
            <person name="Nicol R."/>
            <person name="Purcell S."/>
            <person name="Nusbaum C."/>
            <person name="Galagan J.E."/>
            <person name="Birren B.W."/>
        </authorList>
    </citation>
    <scope>NUCLEOTIDE SEQUENCE [LARGE SCALE GENOMIC DNA]</scope>
    <source>
        <strain evidence="2">70-15 / ATCC MYA-4617 / FGSC 8958</strain>
    </source>
</reference>
<dbReference type="KEGG" id="mgr:MGG_17815"/>
<dbReference type="RefSeq" id="XP_003720310.1">
    <property type="nucleotide sequence ID" value="XM_003720262.1"/>
</dbReference>
<name>G4NI83_PYRO7</name>